<reference evidence="1 2" key="1">
    <citation type="submission" date="2019-08" db="EMBL/GenBank/DDBJ databases">
        <title>In-depth cultivation of the pig gut microbiome towards novel bacterial diversity and tailored functional studies.</title>
        <authorList>
            <person name="Wylensek D."/>
            <person name="Hitch T.C.A."/>
            <person name="Clavel T."/>
        </authorList>
    </citation>
    <scope>NUCLEOTIDE SEQUENCE [LARGE SCALE GENOMIC DNA]</scope>
    <source>
        <strain evidence="1 2">CA-Schmier-601-WT-1</strain>
    </source>
</reference>
<dbReference type="AlphaFoldDB" id="A0A6N7XSH9"/>
<comment type="caution">
    <text evidence="1">The sequence shown here is derived from an EMBL/GenBank/DDBJ whole genome shotgun (WGS) entry which is preliminary data.</text>
</comment>
<dbReference type="Proteomes" id="UP000469325">
    <property type="component" value="Unassembled WGS sequence"/>
</dbReference>
<accession>A0A6N7XSH9</accession>
<dbReference type="InterPro" id="IPR021254">
    <property type="entry name" value="DUF2806"/>
</dbReference>
<dbReference type="EMBL" id="VUNC01000002">
    <property type="protein sequence ID" value="MST72311.1"/>
    <property type="molecule type" value="Genomic_DNA"/>
</dbReference>
<sequence>MDNFSPKASAEVNGVKVINNISFGSNSTKQWAKNDLSVRDAFPGNFIAITKRALNPAKYEENLAKARQARAMSVCQVYEQYKRTIPSLTDRQAFLLASGYHSTPSEADNVAEVLSDAVALMDSDANPDALSDQFRDEFIQGSKQAYGDEVRELWSKLLNSELNKPGTFSKRTMGTLKEMSREDAEAFQAFCSCAVSQGDRNNPIPVITDIDPGGWSYNHGSFSVDQLSLITSLGLVETERCISFTIAERGDFVVVSATKLFHLKSQSDSPKTFHFGYAKFTPIGRELSLVCDLGNSPKIPSLIEEVAKQNDMLYYSAPLSPLTSS</sequence>
<dbReference type="Pfam" id="PF10987">
    <property type="entry name" value="DUF2806"/>
    <property type="match status" value="1"/>
</dbReference>
<protein>
    <submittedName>
        <fullName evidence="1">DUF2806 domain-containing protein</fullName>
    </submittedName>
</protein>
<name>A0A6N7XSH9_9ACTN</name>
<evidence type="ECO:0000313" key="1">
    <source>
        <dbReference type="EMBL" id="MST72311.1"/>
    </source>
</evidence>
<gene>
    <name evidence="1" type="ORF">FYJ68_04200</name>
</gene>
<proteinExistence type="predicted"/>
<dbReference type="RefSeq" id="WP_154434263.1">
    <property type="nucleotide sequence ID" value="NZ_VUNC01000002.1"/>
</dbReference>
<evidence type="ECO:0000313" key="2">
    <source>
        <dbReference type="Proteomes" id="UP000469325"/>
    </source>
</evidence>
<keyword evidence="2" id="KW-1185">Reference proteome</keyword>
<organism evidence="1 2">
    <name type="scientific">Olsenella porci</name>
    <dbReference type="NCBI Taxonomy" id="2652279"/>
    <lineage>
        <taxon>Bacteria</taxon>
        <taxon>Bacillati</taxon>
        <taxon>Actinomycetota</taxon>
        <taxon>Coriobacteriia</taxon>
        <taxon>Coriobacteriales</taxon>
        <taxon>Atopobiaceae</taxon>
        <taxon>Olsenella</taxon>
    </lineage>
</organism>